<comment type="caution">
    <text evidence="2">The sequence shown here is derived from an EMBL/GenBank/DDBJ whole genome shotgun (WGS) entry which is preliminary data.</text>
</comment>
<evidence type="ECO:0000313" key="3">
    <source>
        <dbReference type="Proteomes" id="UP000823405"/>
    </source>
</evidence>
<dbReference type="EMBL" id="JAAAIN010000390">
    <property type="protein sequence ID" value="KAG0315196.1"/>
    <property type="molecule type" value="Genomic_DNA"/>
</dbReference>
<protein>
    <submittedName>
        <fullName evidence="2">Uncharacterized protein</fullName>
    </submittedName>
</protein>
<evidence type="ECO:0000313" key="2">
    <source>
        <dbReference type="EMBL" id="KAG0315196.1"/>
    </source>
</evidence>
<proteinExistence type="predicted"/>
<feature type="region of interest" description="Disordered" evidence="1">
    <location>
        <begin position="279"/>
        <end position="308"/>
    </location>
</feature>
<gene>
    <name evidence="2" type="ORF">BGZ97_008505</name>
</gene>
<evidence type="ECO:0000256" key="1">
    <source>
        <dbReference type="SAM" id="MobiDB-lite"/>
    </source>
</evidence>
<dbReference type="Proteomes" id="UP000823405">
    <property type="component" value="Unassembled WGS sequence"/>
</dbReference>
<organism evidence="2 3">
    <name type="scientific">Linnemannia gamsii</name>
    <dbReference type="NCBI Taxonomy" id="64522"/>
    <lineage>
        <taxon>Eukaryota</taxon>
        <taxon>Fungi</taxon>
        <taxon>Fungi incertae sedis</taxon>
        <taxon>Mucoromycota</taxon>
        <taxon>Mortierellomycotina</taxon>
        <taxon>Mortierellomycetes</taxon>
        <taxon>Mortierellales</taxon>
        <taxon>Mortierellaceae</taxon>
        <taxon>Linnemannia</taxon>
    </lineage>
</organism>
<name>A0A9P6RBL5_9FUNG</name>
<dbReference type="AlphaFoldDB" id="A0A9P6RBL5"/>
<sequence>MRILTAPKELSSAVYSPLSPKTTANSIKDAPNATNHTKDASNINNNTVTNCFAILLKSDQRRLKDDGLEAVWNAELAKTLTDLDTAVKLISRMAAPKAKLAFPTQSGDYSYQRHLPFHVRSDKFNYSEFGYKDTKYMSCIPISIHREKAESKPQRPPRVLCEDTNYMVLPSTRSRSKMTNHESQPFIPSHYNKTKSQPFTQTFCNKRDHMAYRIHPEHGKCSVDFRASKASSPCGVAIDIKHLDTVTRGTGAGVPQLALNSTNDSDCELSYKTAIQNDTTVQSTDSRPNIHPTNKADSHGKRPNNTSNFFATRDYRGNIISPPVSFLNWLPNKDDDIDTADFDSPLTTGPHDIDSAIYFIVAGL</sequence>
<reference evidence="2" key="1">
    <citation type="journal article" date="2020" name="Fungal Divers.">
        <title>Resolving the Mortierellaceae phylogeny through synthesis of multi-gene phylogenetics and phylogenomics.</title>
        <authorList>
            <person name="Vandepol N."/>
            <person name="Liber J."/>
            <person name="Desiro A."/>
            <person name="Na H."/>
            <person name="Kennedy M."/>
            <person name="Barry K."/>
            <person name="Grigoriev I.V."/>
            <person name="Miller A.N."/>
            <person name="O'Donnell K."/>
            <person name="Stajich J.E."/>
            <person name="Bonito G."/>
        </authorList>
    </citation>
    <scope>NUCLEOTIDE SEQUENCE</scope>
    <source>
        <strain evidence="2">NVP60</strain>
    </source>
</reference>
<feature type="region of interest" description="Disordered" evidence="1">
    <location>
        <begin position="21"/>
        <end position="41"/>
    </location>
</feature>
<dbReference type="OrthoDB" id="10599026at2759"/>
<keyword evidence="3" id="KW-1185">Reference proteome</keyword>
<accession>A0A9P6RBL5</accession>